<evidence type="ECO:0000313" key="2">
    <source>
        <dbReference type="EMBL" id="KAG5936506.1"/>
    </source>
</evidence>
<dbReference type="AlphaFoldDB" id="A0A9P7SH65"/>
<evidence type="ECO:0000256" key="1">
    <source>
        <dbReference type="SAM" id="MobiDB-lite"/>
    </source>
</evidence>
<protein>
    <submittedName>
        <fullName evidence="2">Uncharacterized protein</fullName>
    </submittedName>
</protein>
<accession>A0A9P7SH65</accession>
<reference evidence="2 3" key="1">
    <citation type="journal article" date="2020" name="bioRxiv">
        <title>Whole genome comparisons of ergot fungi reveals the divergence and evolution of species within the genus Claviceps are the result of varying mechanisms driving genome evolution and host range expansion.</title>
        <authorList>
            <person name="Wyka S.A."/>
            <person name="Mondo S.J."/>
            <person name="Liu M."/>
            <person name="Dettman J."/>
            <person name="Nalam V."/>
            <person name="Broders K.D."/>
        </authorList>
    </citation>
    <scope>NUCLEOTIDE SEQUENCE [LARGE SCALE GENOMIC DNA]</scope>
    <source>
        <strain evidence="2 3">CCC 1485</strain>
    </source>
</reference>
<sequence length="129" mass="14662">MVVGGQVGVRELGQVVRDDATTPAVRASNSSAFTQVHQNPPVRWERMKRHEKRRKWNQEHMSAAEEQTISRGDERDARNRARVSSEVWCRGRDASTSFRSSQESEEPGSPEAPISRKETESCSKARIRQ</sequence>
<gene>
    <name evidence="2" type="ORF">E4U60_002512</name>
</gene>
<comment type="caution">
    <text evidence="2">The sequence shown here is derived from an EMBL/GenBank/DDBJ whole genome shotgun (WGS) entry which is preliminary data.</text>
</comment>
<feature type="region of interest" description="Disordered" evidence="1">
    <location>
        <begin position="51"/>
        <end position="129"/>
    </location>
</feature>
<name>A0A9P7SH65_9HYPO</name>
<proteinExistence type="predicted"/>
<dbReference type="Proteomes" id="UP000706124">
    <property type="component" value="Unassembled WGS sequence"/>
</dbReference>
<keyword evidence="3" id="KW-1185">Reference proteome</keyword>
<dbReference type="EMBL" id="SRPO01000213">
    <property type="protein sequence ID" value="KAG5936506.1"/>
    <property type="molecule type" value="Genomic_DNA"/>
</dbReference>
<feature type="compositionally biased region" description="Basic and acidic residues" evidence="1">
    <location>
        <begin position="114"/>
        <end position="123"/>
    </location>
</feature>
<evidence type="ECO:0000313" key="3">
    <source>
        <dbReference type="Proteomes" id="UP000706124"/>
    </source>
</evidence>
<organism evidence="2 3">
    <name type="scientific">Claviceps pazoutovae</name>
    <dbReference type="NCBI Taxonomy" id="1649127"/>
    <lineage>
        <taxon>Eukaryota</taxon>
        <taxon>Fungi</taxon>
        <taxon>Dikarya</taxon>
        <taxon>Ascomycota</taxon>
        <taxon>Pezizomycotina</taxon>
        <taxon>Sordariomycetes</taxon>
        <taxon>Hypocreomycetidae</taxon>
        <taxon>Hypocreales</taxon>
        <taxon>Clavicipitaceae</taxon>
        <taxon>Claviceps</taxon>
    </lineage>
</organism>